<accession>A0ABZ1E4U2</accession>
<sequence length="140" mass="15328">MLEVGQSIESGTAALTTADCVAFAQSFDPQPMHVDHNAAEDSFFGQLVASGWHVLSATMRLVVDARPFGEHPLIGAEIKEIKFARPVKPDTVIRARVTLQEILPRSAGRNFALLLVETLDNGSGEVLVKQSWKMLLEDKE</sequence>
<protein>
    <submittedName>
        <fullName evidence="2">MaoC/PaaZ C-terminal domain-containing protein</fullName>
    </submittedName>
</protein>
<dbReference type="InterPro" id="IPR029069">
    <property type="entry name" value="HotDog_dom_sf"/>
</dbReference>
<dbReference type="Pfam" id="PF01575">
    <property type="entry name" value="MaoC_dehydratas"/>
    <property type="match status" value="1"/>
</dbReference>
<keyword evidence="2" id="KW-0614">Plasmid</keyword>
<keyword evidence="3" id="KW-1185">Reference proteome</keyword>
<proteinExistence type="predicted"/>
<geneLocation type="plasmid" evidence="2 3">
    <name>unnamed4</name>
</geneLocation>
<dbReference type="InterPro" id="IPR002539">
    <property type="entry name" value="MaoC-like_dom"/>
</dbReference>
<dbReference type="SUPFAM" id="SSF54637">
    <property type="entry name" value="Thioesterase/thiol ester dehydrase-isomerase"/>
    <property type="match status" value="1"/>
</dbReference>
<dbReference type="RefSeq" id="WP_222474993.1">
    <property type="nucleotide sequence ID" value="NZ_CP135447.1"/>
</dbReference>
<dbReference type="Proteomes" id="UP001623290">
    <property type="component" value="Plasmid unnamed4"/>
</dbReference>
<evidence type="ECO:0000313" key="2">
    <source>
        <dbReference type="EMBL" id="WRY36050.1"/>
    </source>
</evidence>
<dbReference type="Gene3D" id="3.10.129.10">
    <property type="entry name" value="Hotdog Thioesterase"/>
    <property type="match status" value="1"/>
</dbReference>
<reference evidence="2 3" key="1">
    <citation type="submission" date="2023-09" db="EMBL/GenBank/DDBJ databases">
        <title>Thioclava shenzhenensis sp. nov., a multidrug resistant bacteria-antagonizing species isolated from coastal seawater.</title>
        <authorList>
            <person name="Long M."/>
        </authorList>
    </citation>
    <scope>NUCLEOTIDE SEQUENCE [LARGE SCALE GENOMIC DNA]</scope>
    <source>
        <strain evidence="2 3">FTW29</strain>
        <plasmid evidence="2 3">unnamed4</plasmid>
    </source>
</reference>
<evidence type="ECO:0000259" key="1">
    <source>
        <dbReference type="Pfam" id="PF01575"/>
    </source>
</evidence>
<feature type="domain" description="MaoC-like" evidence="1">
    <location>
        <begin position="5"/>
        <end position="101"/>
    </location>
</feature>
<gene>
    <name evidence="2" type="ORF">RPE78_18475</name>
</gene>
<dbReference type="EMBL" id="CP135447">
    <property type="protein sequence ID" value="WRY36050.1"/>
    <property type="molecule type" value="Genomic_DNA"/>
</dbReference>
<evidence type="ECO:0000313" key="3">
    <source>
        <dbReference type="Proteomes" id="UP001623290"/>
    </source>
</evidence>
<name>A0ABZ1E4U2_9RHOB</name>
<organism evidence="2 3">
    <name type="scientific">Thioclava litoralis</name>
    <dbReference type="NCBI Taxonomy" id="3076557"/>
    <lineage>
        <taxon>Bacteria</taxon>
        <taxon>Pseudomonadati</taxon>
        <taxon>Pseudomonadota</taxon>
        <taxon>Alphaproteobacteria</taxon>
        <taxon>Rhodobacterales</taxon>
        <taxon>Paracoccaceae</taxon>
        <taxon>Thioclava</taxon>
    </lineage>
</organism>